<dbReference type="EMBL" id="JAUSWN010000001">
    <property type="protein sequence ID" value="MDQ0478460.1"/>
    <property type="molecule type" value="Genomic_DNA"/>
</dbReference>
<accession>A0ABU0JN12</accession>
<dbReference type="RefSeq" id="WP_111943829.1">
    <property type="nucleotide sequence ID" value="NZ_BAAACJ010000024.1"/>
</dbReference>
<protein>
    <submittedName>
        <fullName evidence="1">Streptolysin S associated protein</fullName>
    </submittedName>
</protein>
<dbReference type="NCBIfam" id="TIGR03602">
    <property type="entry name" value="streptolysinS"/>
    <property type="match status" value="1"/>
</dbReference>
<dbReference type="InterPro" id="IPR019891">
    <property type="entry name" value="Bacteriocin_streptolysin_S_pre"/>
</dbReference>
<sequence>MLKFEKNVLATSAKKENVQLAPGGCCCCCCCCCVSVGVNGGTATSTVPTPGK</sequence>
<gene>
    <name evidence="1" type="ORF">QOZ93_000161</name>
</gene>
<dbReference type="Proteomes" id="UP001224418">
    <property type="component" value="Unassembled WGS sequence"/>
</dbReference>
<proteinExistence type="predicted"/>
<evidence type="ECO:0000313" key="1">
    <source>
        <dbReference type="EMBL" id="MDQ0478460.1"/>
    </source>
</evidence>
<keyword evidence="2" id="KW-1185">Reference proteome</keyword>
<name>A0ABU0JN12_HATLI</name>
<organism evidence="1 2">
    <name type="scientific">Hathewaya limosa</name>
    <name type="common">Clostridium limosum</name>
    <dbReference type="NCBI Taxonomy" id="1536"/>
    <lineage>
        <taxon>Bacteria</taxon>
        <taxon>Bacillati</taxon>
        <taxon>Bacillota</taxon>
        <taxon>Clostridia</taxon>
        <taxon>Eubacteriales</taxon>
        <taxon>Clostridiaceae</taxon>
        <taxon>Hathewaya</taxon>
    </lineage>
</organism>
<evidence type="ECO:0000313" key="2">
    <source>
        <dbReference type="Proteomes" id="UP001224418"/>
    </source>
</evidence>
<comment type="caution">
    <text evidence="1">The sequence shown here is derived from an EMBL/GenBank/DDBJ whole genome shotgun (WGS) entry which is preliminary data.</text>
</comment>
<reference evidence="1 2" key="1">
    <citation type="submission" date="2023-07" db="EMBL/GenBank/DDBJ databases">
        <title>Genomic Encyclopedia of Type Strains, Phase IV (KMG-IV): sequencing the most valuable type-strain genomes for metagenomic binning, comparative biology and taxonomic classification.</title>
        <authorList>
            <person name="Goeker M."/>
        </authorList>
    </citation>
    <scope>NUCLEOTIDE SEQUENCE [LARGE SCALE GENOMIC DNA]</scope>
    <source>
        <strain evidence="1 2">DSM 1400</strain>
    </source>
</reference>